<dbReference type="GeneID" id="70244545"/>
<dbReference type="Proteomes" id="UP001201262">
    <property type="component" value="Unassembled WGS sequence"/>
</dbReference>
<accession>A0AAD4PZ93</accession>
<evidence type="ECO:0000313" key="2">
    <source>
        <dbReference type="EMBL" id="KAH8695532.1"/>
    </source>
</evidence>
<dbReference type="EMBL" id="JAJTJA010000008">
    <property type="protein sequence ID" value="KAH8695532.1"/>
    <property type="molecule type" value="Genomic_DNA"/>
</dbReference>
<dbReference type="Pfam" id="PF11951">
    <property type="entry name" value="Fungal_trans_2"/>
    <property type="match status" value="1"/>
</dbReference>
<name>A0AAD4PZ93_9EURO</name>
<feature type="region of interest" description="Disordered" evidence="1">
    <location>
        <begin position="1"/>
        <end position="23"/>
    </location>
</feature>
<reference evidence="2" key="1">
    <citation type="submission" date="2021-12" db="EMBL/GenBank/DDBJ databases">
        <title>Convergent genome expansion in fungi linked to evolution of root-endophyte symbiosis.</title>
        <authorList>
            <consortium name="DOE Joint Genome Institute"/>
            <person name="Ke Y.-H."/>
            <person name="Bonito G."/>
            <person name="Liao H.-L."/>
            <person name="Looney B."/>
            <person name="Rojas-Flechas A."/>
            <person name="Nash J."/>
            <person name="Hameed K."/>
            <person name="Schadt C."/>
            <person name="Martin F."/>
            <person name="Crous P.W."/>
            <person name="Miettinen O."/>
            <person name="Magnuson J.K."/>
            <person name="Labbe J."/>
            <person name="Jacobson D."/>
            <person name="Doktycz M.J."/>
            <person name="Veneault-Fourrey C."/>
            <person name="Kuo A."/>
            <person name="Mondo S."/>
            <person name="Calhoun S."/>
            <person name="Riley R."/>
            <person name="Ohm R."/>
            <person name="LaButti K."/>
            <person name="Andreopoulos B."/>
            <person name="Pangilinan J."/>
            <person name="Nolan M."/>
            <person name="Tritt A."/>
            <person name="Clum A."/>
            <person name="Lipzen A."/>
            <person name="Daum C."/>
            <person name="Barry K."/>
            <person name="Grigoriev I.V."/>
            <person name="Vilgalys R."/>
        </authorList>
    </citation>
    <scope>NUCLEOTIDE SEQUENCE</scope>
    <source>
        <strain evidence="2">PMI_201</strain>
    </source>
</reference>
<organism evidence="2 3">
    <name type="scientific">Talaromyces proteolyticus</name>
    <dbReference type="NCBI Taxonomy" id="1131652"/>
    <lineage>
        <taxon>Eukaryota</taxon>
        <taxon>Fungi</taxon>
        <taxon>Dikarya</taxon>
        <taxon>Ascomycota</taxon>
        <taxon>Pezizomycotina</taxon>
        <taxon>Eurotiomycetes</taxon>
        <taxon>Eurotiomycetidae</taxon>
        <taxon>Eurotiales</taxon>
        <taxon>Trichocomaceae</taxon>
        <taxon>Talaromyces</taxon>
        <taxon>Talaromyces sect. Bacilispori</taxon>
    </lineage>
</organism>
<keyword evidence="3" id="KW-1185">Reference proteome</keyword>
<comment type="caution">
    <text evidence="2">The sequence shown here is derived from an EMBL/GenBank/DDBJ whole genome shotgun (WGS) entry which is preliminary data.</text>
</comment>
<dbReference type="RefSeq" id="XP_046070674.1">
    <property type="nucleotide sequence ID" value="XM_046214258.1"/>
</dbReference>
<protein>
    <submittedName>
        <fullName evidence="2">Uncharacterized protein</fullName>
    </submittedName>
</protein>
<evidence type="ECO:0000256" key="1">
    <source>
        <dbReference type="SAM" id="MobiDB-lite"/>
    </source>
</evidence>
<dbReference type="AlphaFoldDB" id="A0AAD4PZ93"/>
<dbReference type="InterPro" id="IPR021858">
    <property type="entry name" value="Fun_TF"/>
</dbReference>
<sequence>MSRSRRRLGAREGSSQPSPPRTLPEASCVVASIVDDADITRSWREFCNYLNTSIQATQAQRPYSSPWSSLSDSWNDYLLPLTIYRFSFGMINGQSQTLPEFISSSLDKVDSNSALYLAYKAIGCAYHAKRLGNEIASASRPVNAHYEALSVVRSLLADPENCKDDSTVLAVWFLGLFEVMVSTQDERAPRVVSPGWEFHSKGLITMIHERGLEQFSRQDGRDLFWVISTTIVSLPKSRPAFY</sequence>
<evidence type="ECO:0000313" key="3">
    <source>
        <dbReference type="Proteomes" id="UP001201262"/>
    </source>
</evidence>
<gene>
    <name evidence="2" type="ORF">BGW36DRAFT_361226</name>
</gene>
<proteinExistence type="predicted"/>